<gene>
    <name evidence="11" type="primary">Alg8</name>
    <name evidence="11" type="ORF">E2C01_079241</name>
</gene>
<dbReference type="OrthoDB" id="1689333at2759"/>
<dbReference type="GO" id="GO:0005789">
    <property type="term" value="C:endoplasmic reticulum membrane"/>
    <property type="evidence" value="ECO:0007669"/>
    <property type="project" value="UniProtKB-SubCell"/>
</dbReference>
<evidence type="ECO:0000313" key="12">
    <source>
        <dbReference type="Proteomes" id="UP000324222"/>
    </source>
</evidence>
<comment type="caution">
    <text evidence="10">Lacks conserved residue(s) required for the propagation of feature annotation.</text>
</comment>
<keyword evidence="7 10" id="KW-0256">Endoplasmic reticulum</keyword>
<keyword evidence="8 10" id="KW-1133">Transmembrane helix</keyword>
<dbReference type="PANTHER" id="PTHR12413">
    <property type="entry name" value="DOLICHYL GLYCOSYLTRANSFERASE"/>
    <property type="match status" value="1"/>
</dbReference>
<evidence type="ECO:0000256" key="2">
    <source>
        <dbReference type="ARBA" id="ARBA00004922"/>
    </source>
</evidence>
<proteinExistence type="inferred from homology"/>
<evidence type="ECO:0000256" key="3">
    <source>
        <dbReference type="ARBA" id="ARBA00008715"/>
    </source>
</evidence>
<dbReference type="GO" id="GO:0042283">
    <property type="term" value="F:dolichyl pyrophosphate Glc1Man9GlcNAc2 alpha-1,3-glucosyltransferase activity"/>
    <property type="evidence" value="ECO:0007669"/>
    <property type="project" value="TreeGrafter"/>
</dbReference>
<name>A0A5B7IGG2_PORTR</name>
<feature type="transmembrane region" description="Helical" evidence="10">
    <location>
        <begin position="45"/>
        <end position="63"/>
    </location>
</feature>
<feature type="transmembrane region" description="Helical" evidence="10">
    <location>
        <begin position="20"/>
        <end position="38"/>
    </location>
</feature>
<feature type="transmembrane region" description="Helical" evidence="10">
    <location>
        <begin position="69"/>
        <end position="89"/>
    </location>
</feature>
<dbReference type="GO" id="GO:0006487">
    <property type="term" value="P:protein N-linked glycosylation"/>
    <property type="evidence" value="ECO:0007669"/>
    <property type="project" value="TreeGrafter"/>
</dbReference>
<evidence type="ECO:0000256" key="7">
    <source>
        <dbReference type="ARBA" id="ARBA00022824"/>
    </source>
</evidence>
<protein>
    <recommendedName>
        <fullName evidence="10">Alpha-1,3-glucosyltransferase</fullName>
        <ecNumber evidence="10">2.4.1.-</ecNumber>
    </recommendedName>
</protein>
<keyword evidence="5 10" id="KW-0808">Transferase</keyword>
<dbReference type="InterPro" id="IPR004856">
    <property type="entry name" value="Glyco_trans_ALG6/ALG8"/>
</dbReference>
<keyword evidence="4 10" id="KW-0328">Glycosyltransferase</keyword>
<evidence type="ECO:0000256" key="9">
    <source>
        <dbReference type="ARBA" id="ARBA00023136"/>
    </source>
</evidence>
<dbReference type="Pfam" id="PF03155">
    <property type="entry name" value="Alg6_Alg8"/>
    <property type="match status" value="1"/>
</dbReference>
<evidence type="ECO:0000256" key="6">
    <source>
        <dbReference type="ARBA" id="ARBA00022692"/>
    </source>
</evidence>
<sequence>MTGGLVQEFSHTILPSVPPIATLITTALSIVPGLVVLWRSPHSPWQFIRALVLCGFGSFMFGWHVHEKAILMVLLPLGCVCALSTYYFVF</sequence>
<evidence type="ECO:0000256" key="8">
    <source>
        <dbReference type="ARBA" id="ARBA00022989"/>
    </source>
</evidence>
<evidence type="ECO:0000256" key="10">
    <source>
        <dbReference type="RuleBase" id="RU363110"/>
    </source>
</evidence>
<evidence type="ECO:0000256" key="1">
    <source>
        <dbReference type="ARBA" id="ARBA00004477"/>
    </source>
</evidence>
<comment type="pathway">
    <text evidence="2 10">Protein modification; protein glycosylation.</text>
</comment>
<evidence type="ECO:0000313" key="11">
    <source>
        <dbReference type="EMBL" id="MPC84501.1"/>
    </source>
</evidence>
<dbReference type="PANTHER" id="PTHR12413:SF2">
    <property type="entry name" value="DOLICHYL PYROPHOSPHATE GLC1MAN9GLCNAC2 ALPHA-1,3-GLUCOSYLTRANSFERASE-RELATED"/>
    <property type="match status" value="1"/>
</dbReference>
<evidence type="ECO:0000256" key="4">
    <source>
        <dbReference type="ARBA" id="ARBA00022676"/>
    </source>
</evidence>
<keyword evidence="9 10" id="KW-0472">Membrane</keyword>
<comment type="similarity">
    <text evidence="3 10">Belongs to the ALG6/ALG8 glucosyltransferase family.</text>
</comment>
<organism evidence="11 12">
    <name type="scientific">Portunus trituberculatus</name>
    <name type="common">Swimming crab</name>
    <name type="synonym">Neptunus trituberculatus</name>
    <dbReference type="NCBI Taxonomy" id="210409"/>
    <lineage>
        <taxon>Eukaryota</taxon>
        <taxon>Metazoa</taxon>
        <taxon>Ecdysozoa</taxon>
        <taxon>Arthropoda</taxon>
        <taxon>Crustacea</taxon>
        <taxon>Multicrustacea</taxon>
        <taxon>Malacostraca</taxon>
        <taxon>Eumalacostraca</taxon>
        <taxon>Eucarida</taxon>
        <taxon>Decapoda</taxon>
        <taxon>Pleocyemata</taxon>
        <taxon>Brachyura</taxon>
        <taxon>Eubrachyura</taxon>
        <taxon>Portunoidea</taxon>
        <taxon>Portunidae</taxon>
        <taxon>Portuninae</taxon>
        <taxon>Portunus</taxon>
    </lineage>
</organism>
<dbReference type="EMBL" id="VSRR010065580">
    <property type="protein sequence ID" value="MPC84501.1"/>
    <property type="molecule type" value="Genomic_DNA"/>
</dbReference>
<reference evidence="11 12" key="1">
    <citation type="submission" date="2019-05" db="EMBL/GenBank/DDBJ databases">
        <title>Another draft genome of Portunus trituberculatus and its Hox gene families provides insights of decapod evolution.</title>
        <authorList>
            <person name="Jeong J.-H."/>
            <person name="Song I."/>
            <person name="Kim S."/>
            <person name="Choi T."/>
            <person name="Kim D."/>
            <person name="Ryu S."/>
            <person name="Kim W."/>
        </authorList>
    </citation>
    <scope>NUCLEOTIDE SEQUENCE [LARGE SCALE GENOMIC DNA]</scope>
    <source>
        <tissue evidence="11">Muscle</tissue>
    </source>
</reference>
<dbReference type="Proteomes" id="UP000324222">
    <property type="component" value="Unassembled WGS sequence"/>
</dbReference>
<comment type="caution">
    <text evidence="11">The sequence shown here is derived from an EMBL/GenBank/DDBJ whole genome shotgun (WGS) entry which is preliminary data.</text>
</comment>
<dbReference type="AlphaFoldDB" id="A0A5B7IGG2"/>
<dbReference type="EC" id="2.4.1.-" evidence="10"/>
<dbReference type="UniPathway" id="UPA00378"/>
<comment type="subcellular location">
    <subcellularLocation>
        <location evidence="1 10">Endoplasmic reticulum membrane</location>
        <topology evidence="1 10">Multi-pass membrane protein</topology>
    </subcellularLocation>
</comment>
<keyword evidence="6 10" id="KW-0812">Transmembrane</keyword>
<accession>A0A5B7IGG2</accession>
<evidence type="ECO:0000256" key="5">
    <source>
        <dbReference type="ARBA" id="ARBA00022679"/>
    </source>
</evidence>
<keyword evidence="12" id="KW-1185">Reference proteome</keyword>